<keyword evidence="2" id="KW-0805">Transcription regulation</keyword>
<dbReference type="PANTHER" id="PTHR30346">
    <property type="entry name" value="TRANSCRIPTIONAL DUAL REGULATOR HCAR-RELATED"/>
    <property type="match status" value="1"/>
</dbReference>
<evidence type="ECO:0000313" key="6">
    <source>
        <dbReference type="EMBL" id="RAZ70374.1"/>
    </source>
</evidence>
<comment type="similarity">
    <text evidence="1">Belongs to the LysR transcriptional regulatory family.</text>
</comment>
<dbReference type="GO" id="GO:0032993">
    <property type="term" value="C:protein-DNA complex"/>
    <property type="evidence" value="ECO:0007669"/>
    <property type="project" value="TreeGrafter"/>
</dbReference>
<dbReference type="RefSeq" id="WP_074198448.1">
    <property type="nucleotide sequence ID" value="NZ_CABMNQ010000009.1"/>
</dbReference>
<dbReference type="EMBL" id="QMDH01000009">
    <property type="protein sequence ID" value="RAZ70374.1"/>
    <property type="molecule type" value="Genomic_DNA"/>
</dbReference>
<proteinExistence type="inferred from homology"/>
<dbReference type="SUPFAM" id="SSF46785">
    <property type="entry name" value="Winged helix' DNA-binding domain"/>
    <property type="match status" value="1"/>
</dbReference>
<evidence type="ECO:0000259" key="5">
    <source>
        <dbReference type="PROSITE" id="PS50931"/>
    </source>
</evidence>
<dbReference type="Gene3D" id="1.10.10.10">
    <property type="entry name" value="Winged helix-like DNA-binding domain superfamily/Winged helix DNA-binding domain"/>
    <property type="match status" value="1"/>
</dbReference>
<dbReference type="PRINTS" id="PR00039">
    <property type="entry name" value="HTHLYSR"/>
</dbReference>
<dbReference type="InterPro" id="IPR000847">
    <property type="entry name" value="LysR_HTH_N"/>
</dbReference>
<name>A0A330GC60_ENTCL</name>
<dbReference type="Gene3D" id="3.40.190.10">
    <property type="entry name" value="Periplasmic binding protein-like II"/>
    <property type="match status" value="2"/>
</dbReference>
<feature type="domain" description="HTH lysR-type" evidence="5">
    <location>
        <begin position="1"/>
        <end position="58"/>
    </location>
</feature>
<dbReference type="InterPro" id="IPR036390">
    <property type="entry name" value="WH_DNA-bd_sf"/>
</dbReference>
<dbReference type="Proteomes" id="UP000251576">
    <property type="component" value="Unassembled WGS sequence"/>
</dbReference>
<evidence type="ECO:0000256" key="2">
    <source>
        <dbReference type="ARBA" id="ARBA00023015"/>
    </source>
</evidence>
<dbReference type="CDD" id="cd08414">
    <property type="entry name" value="PBP2_LTTR_aromatics_like"/>
    <property type="match status" value="1"/>
</dbReference>
<evidence type="ECO:0000313" key="7">
    <source>
        <dbReference type="Proteomes" id="UP000251576"/>
    </source>
</evidence>
<evidence type="ECO:0000256" key="3">
    <source>
        <dbReference type="ARBA" id="ARBA00023125"/>
    </source>
</evidence>
<gene>
    <name evidence="6" type="ORF">DP202_06555</name>
</gene>
<keyword evidence="3" id="KW-0238">DNA-binding</keyword>
<dbReference type="Pfam" id="PF03466">
    <property type="entry name" value="LysR_substrate"/>
    <property type="match status" value="1"/>
</dbReference>
<dbReference type="Pfam" id="PF00126">
    <property type="entry name" value="HTH_1"/>
    <property type="match status" value="1"/>
</dbReference>
<dbReference type="InterPro" id="IPR036388">
    <property type="entry name" value="WH-like_DNA-bd_sf"/>
</dbReference>
<keyword evidence="4" id="KW-0804">Transcription</keyword>
<dbReference type="SUPFAM" id="SSF53850">
    <property type="entry name" value="Periplasmic binding protein-like II"/>
    <property type="match status" value="1"/>
</dbReference>
<dbReference type="InterPro" id="IPR005119">
    <property type="entry name" value="LysR_subst-bd"/>
</dbReference>
<sequence length="301" mass="33601">MELRHLRCFMALAEELHFCRAAARLHIEQSPLSRAIKELEEHVGARLFERNRRGTYLTPAGEAFQREARRVFLALENAIEEAKAAAAGQANSYHLAICDGLTQPRLAAFLANLREEQPEISVRISEVTLAEQLRGLRDGTFDIGFSRMSSTGDDIVSLPLWQERLVLAIPRRHPLLAYARVPLEELLRYPLVGCHPEVCEGYFHSIENLLRGSSVQPNFIGQATSLSMLMTLVAAGYGVGFVTTPQSDACKCSDVVTRPISMQSPMLTTFLLRKMREDTPESLTGFVDRALRELGDDLSDC</sequence>
<dbReference type="PANTHER" id="PTHR30346:SF0">
    <property type="entry name" value="HCA OPERON TRANSCRIPTIONAL ACTIVATOR HCAR"/>
    <property type="match status" value="1"/>
</dbReference>
<protein>
    <submittedName>
        <fullName evidence="6">LysR family transcriptional regulator</fullName>
    </submittedName>
</protein>
<dbReference type="FunFam" id="1.10.10.10:FF:000001">
    <property type="entry name" value="LysR family transcriptional regulator"/>
    <property type="match status" value="1"/>
</dbReference>
<comment type="caution">
    <text evidence="6">The sequence shown here is derived from an EMBL/GenBank/DDBJ whole genome shotgun (WGS) entry which is preliminary data.</text>
</comment>
<dbReference type="GO" id="GO:0003700">
    <property type="term" value="F:DNA-binding transcription factor activity"/>
    <property type="evidence" value="ECO:0007669"/>
    <property type="project" value="InterPro"/>
</dbReference>
<dbReference type="PROSITE" id="PS50931">
    <property type="entry name" value="HTH_LYSR"/>
    <property type="match status" value="1"/>
</dbReference>
<reference evidence="6 7" key="1">
    <citation type="submission" date="2018-06" db="EMBL/GenBank/DDBJ databases">
        <title>ACT-28, a chromosomally-encoded AmpC with carbapenemase activity from Enterobacter kobei.</title>
        <authorList>
            <person name="Jousset A.B."/>
            <person name="Oueslati S."/>
            <person name="Bernabeu S."/>
            <person name="Takissian J."/>
            <person name="Creton E."/>
            <person name="Vogel A."/>
            <person name="Cotellon G."/>
            <person name="Bonnin R.A."/>
            <person name="Dortet L."/>
            <person name="Naas T."/>
        </authorList>
    </citation>
    <scope>NUCLEOTIDE SEQUENCE [LARGE SCALE GENOMIC DNA]</scope>
    <source>
        <strain evidence="6 7">99B3</strain>
    </source>
</reference>
<dbReference type="AlphaFoldDB" id="A0A330GC60"/>
<evidence type="ECO:0000256" key="4">
    <source>
        <dbReference type="ARBA" id="ARBA00023163"/>
    </source>
</evidence>
<organism evidence="6 7">
    <name type="scientific">Enterobacter cloacae</name>
    <dbReference type="NCBI Taxonomy" id="550"/>
    <lineage>
        <taxon>Bacteria</taxon>
        <taxon>Pseudomonadati</taxon>
        <taxon>Pseudomonadota</taxon>
        <taxon>Gammaproteobacteria</taxon>
        <taxon>Enterobacterales</taxon>
        <taxon>Enterobacteriaceae</taxon>
        <taxon>Enterobacter</taxon>
        <taxon>Enterobacter cloacae complex</taxon>
    </lineage>
</organism>
<evidence type="ECO:0000256" key="1">
    <source>
        <dbReference type="ARBA" id="ARBA00009437"/>
    </source>
</evidence>
<dbReference type="GO" id="GO:0003677">
    <property type="term" value="F:DNA binding"/>
    <property type="evidence" value="ECO:0007669"/>
    <property type="project" value="UniProtKB-KW"/>
</dbReference>
<accession>A0A330GC60</accession>